<evidence type="ECO:0000313" key="4">
    <source>
        <dbReference type="EMBL" id="KAH3775663.1"/>
    </source>
</evidence>
<feature type="chain" id="PRO_5038887393" evidence="3">
    <location>
        <begin position="25"/>
        <end position="215"/>
    </location>
</feature>
<keyword evidence="5" id="KW-1185">Reference proteome</keyword>
<dbReference type="AlphaFoldDB" id="A0A9D4EAB9"/>
<accession>A0A9D4EAB9</accession>
<evidence type="ECO:0000256" key="2">
    <source>
        <dbReference type="SAM" id="Phobius"/>
    </source>
</evidence>
<dbReference type="EMBL" id="JAIWYP010000009">
    <property type="protein sequence ID" value="KAH3775663.1"/>
    <property type="molecule type" value="Genomic_DNA"/>
</dbReference>
<evidence type="ECO:0000256" key="3">
    <source>
        <dbReference type="SAM" id="SignalP"/>
    </source>
</evidence>
<feature type="region of interest" description="Disordered" evidence="1">
    <location>
        <begin position="98"/>
        <end position="135"/>
    </location>
</feature>
<keyword evidence="2" id="KW-1133">Transmembrane helix</keyword>
<feature type="transmembrane region" description="Helical" evidence="2">
    <location>
        <begin position="48"/>
        <end position="71"/>
    </location>
</feature>
<gene>
    <name evidence="4" type="ORF">DPMN_177069</name>
</gene>
<proteinExistence type="predicted"/>
<evidence type="ECO:0000256" key="1">
    <source>
        <dbReference type="SAM" id="MobiDB-lite"/>
    </source>
</evidence>
<protein>
    <submittedName>
        <fullName evidence="4">Uncharacterized protein</fullName>
    </submittedName>
</protein>
<feature type="signal peptide" evidence="3">
    <location>
        <begin position="1"/>
        <end position="24"/>
    </location>
</feature>
<organism evidence="4 5">
    <name type="scientific">Dreissena polymorpha</name>
    <name type="common">Zebra mussel</name>
    <name type="synonym">Mytilus polymorpha</name>
    <dbReference type="NCBI Taxonomy" id="45954"/>
    <lineage>
        <taxon>Eukaryota</taxon>
        <taxon>Metazoa</taxon>
        <taxon>Spiralia</taxon>
        <taxon>Lophotrochozoa</taxon>
        <taxon>Mollusca</taxon>
        <taxon>Bivalvia</taxon>
        <taxon>Autobranchia</taxon>
        <taxon>Heteroconchia</taxon>
        <taxon>Euheterodonta</taxon>
        <taxon>Imparidentia</taxon>
        <taxon>Neoheterodontei</taxon>
        <taxon>Myida</taxon>
        <taxon>Dreissenoidea</taxon>
        <taxon>Dreissenidae</taxon>
        <taxon>Dreissena</taxon>
    </lineage>
</organism>
<reference evidence="4" key="2">
    <citation type="submission" date="2020-11" db="EMBL/GenBank/DDBJ databases">
        <authorList>
            <person name="McCartney M.A."/>
            <person name="Auch B."/>
            <person name="Kono T."/>
            <person name="Mallez S."/>
            <person name="Becker A."/>
            <person name="Gohl D.M."/>
            <person name="Silverstein K.A.T."/>
            <person name="Koren S."/>
            <person name="Bechman K.B."/>
            <person name="Herman A."/>
            <person name="Abrahante J.E."/>
            <person name="Garbe J."/>
        </authorList>
    </citation>
    <scope>NUCLEOTIDE SEQUENCE</scope>
    <source>
        <strain evidence="4">Duluth1</strain>
        <tissue evidence="4">Whole animal</tissue>
    </source>
</reference>
<sequence length="215" mass="23131">MKLFLIGLLGVFSAVFLAAAPAYAFYPSTYSYGISPYSYGYGVSGGDGGFGGIFNILIFLFVFIIIINVLFGTGFNNNNNNKGGSNYGNNNYGNNYGNNHHGSSYGGSGRGRKKALENSVDPDETPHDAASHQKSTCSPEFLTLNSALSFALGTDTVMQPKFRGSWRIAMPLFCSATLPLSKPDRATLPFPKAAALPFHEHPLFSALIHNILIAR</sequence>
<evidence type="ECO:0000313" key="5">
    <source>
        <dbReference type="Proteomes" id="UP000828390"/>
    </source>
</evidence>
<keyword evidence="2" id="KW-0472">Membrane</keyword>
<comment type="caution">
    <text evidence="4">The sequence shown here is derived from an EMBL/GenBank/DDBJ whole genome shotgun (WGS) entry which is preliminary data.</text>
</comment>
<keyword evidence="2" id="KW-0812">Transmembrane</keyword>
<reference evidence="4" key="1">
    <citation type="journal article" date="2019" name="bioRxiv">
        <title>The Genome of the Zebra Mussel, Dreissena polymorpha: A Resource for Invasive Species Research.</title>
        <authorList>
            <person name="McCartney M.A."/>
            <person name="Auch B."/>
            <person name="Kono T."/>
            <person name="Mallez S."/>
            <person name="Zhang Y."/>
            <person name="Obille A."/>
            <person name="Becker A."/>
            <person name="Abrahante J.E."/>
            <person name="Garbe J."/>
            <person name="Badalamenti J.P."/>
            <person name="Herman A."/>
            <person name="Mangelson H."/>
            <person name="Liachko I."/>
            <person name="Sullivan S."/>
            <person name="Sone E.D."/>
            <person name="Koren S."/>
            <person name="Silverstein K.A.T."/>
            <person name="Beckman K.B."/>
            <person name="Gohl D.M."/>
        </authorList>
    </citation>
    <scope>NUCLEOTIDE SEQUENCE</scope>
    <source>
        <strain evidence="4">Duluth1</strain>
        <tissue evidence="4">Whole animal</tissue>
    </source>
</reference>
<dbReference type="Proteomes" id="UP000828390">
    <property type="component" value="Unassembled WGS sequence"/>
</dbReference>
<keyword evidence="3" id="KW-0732">Signal</keyword>
<name>A0A9D4EAB9_DREPO</name>